<comment type="caution">
    <text evidence="7">The sequence shown here is derived from an EMBL/GenBank/DDBJ whole genome shotgun (WGS) entry which is preliminary data.</text>
</comment>
<reference evidence="7 8" key="1">
    <citation type="submission" date="2023-07" db="EMBL/GenBank/DDBJ databases">
        <title>Sequencing the genomes of 1000 actinobacteria strains.</title>
        <authorList>
            <person name="Klenk H.-P."/>
        </authorList>
    </citation>
    <scope>NUCLEOTIDE SEQUENCE [LARGE SCALE GENOMIC DNA]</scope>
    <source>
        <strain evidence="7 8">DSM 44109</strain>
    </source>
</reference>
<protein>
    <submittedName>
        <fullName evidence="7">DNA-binding SARP family transcriptional activator</fullName>
    </submittedName>
</protein>
<keyword evidence="2" id="KW-0805">Transcription regulation</keyword>
<proteinExistence type="inferred from homology"/>
<dbReference type="Proteomes" id="UP001230426">
    <property type="component" value="Unassembled WGS sequence"/>
</dbReference>
<dbReference type="SMART" id="SM00862">
    <property type="entry name" value="Trans_reg_C"/>
    <property type="match status" value="1"/>
</dbReference>
<dbReference type="GO" id="GO:0003677">
    <property type="term" value="F:DNA binding"/>
    <property type="evidence" value="ECO:0007669"/>
    <property type="project" value="UniProtKB-KW"/>
</dbReference>
<dbReference type="InterPro" id="IPR005158">
    <property type="entry name" value="BTAD"/>
</dbReference>
<evidence type="ECO:0000256" key="3">
    <source>
        <dbReference type="ARBA" id="ARBA00023125"/>
    </source>
</evidence>
<comment type="similarity">
    <text evidence="1">Belongs to the AfsR/DnrI/RedD regulatory family.</text>
</comment>
<dbReference type="SUPFAM" id="SSF52540">
    <property type="entry name" value="P-loop containing nucleoside triphosphate hydrolases"/>
    <property type="match status" value="1"/>
</dbReference>
<keyword evidence="3 5" id="KW-0238">DNA-binding</keyword>
<keyword evidence="8" id="KW-1185">Reference proteome</keyword>
<accession>A0ABT9R3X2</accession>
<evidence type="ECO:0000256" key="2">
    <source>
        <dbReference type="ARBA" id="ARBA00023015"/>
    </source>
</evidence>
<feature type="DNA-binding region" description="OmpR/PhoB-type" evidence="5">
    <location>
        <begin position="1"/>
        <end position="102"/>
    </location>
</feature>
<dbReference type="Pfam" id="PF03704">
    <property type="entry name" value="BTAD"/>
    <property type="match status" value="1"/>
</dbReference>
<sequence>MPTDMTFRLFGPLEVADGSGRPLDLGTRKQRALVAMLALEPGRVVSLDRLIDELWTGEPPAGATRTLQAYIAHLRKVLEPDRPPRTPPRILLTREPGYLLAVAPGQVDLTRFTAWADEGRRALARGAHAEALRVLERALGLWRGDPLGEFADQEFAQPVVARLGELRDTAVEDRFEARLALGESGTCVPDLEALVETYPYRERLWGLLVLALYRAGRQADALAALRRVRARLAGDLGIEPGPELRRLEQAVFEQASGLEARPVVPAVLGTPAVPAVLGTSVAPDGSGTSAAPAPPVAAVAPWPAGAAAGEGPVAARAREGLVARQEQLLRLEERLAEVRRGHGGTVLITGEAGIGKTRLAQAAADQAAARGFGTAWGRSVDGTAPAFWPWTQVLRELGADAGLLTGETPRGQDPDAALFELYGRVVSALTSTGGPLLVLLEDLHWADASSLGLLSFVAGELAGHPVLVVATLRPEPGEHPGQLRDTLAALSREQATERVALDPFDAAGVSSYLRSRRIDGAPELVALLLERTGGNPFYLGELLRLRESEQGLLDAVPPGARDVIERRVARLPEETRELLRAAAVTGREVDVDLLGAITGLPAEPVMSLLEPAVATGLLAETPGGFDYRFSHALVRDALYAGLSRLERARLHLRAGRALEPLLPEAESATLAHHFALAAKVGGAAKAVEHASRAARHATAQLAYTEAVEFWELALAALPPGDGVARSTLLAGLGEARRTVGQAEAAHRDLEEAVELALRAGDRAALVSAITVLGGPAMWHWRSYGEVDGRMVEVIEDLLAGPLTERDRAALLGTLALELYYGPRRAEGERHAAEAVEIARRVGDTALLARTLNNYMTAVWVPGSTPERLRAAEEMLALPGLPRAAELVARISRMACLLRMGDLAGWDRDLARCRRLLGQAPRPELEGMVRIAETARRTLDGRWEEAESLLGRFGAMRFGSSRWGERFRLLVTTYTCRRGQGRAAEVVDELVAAAEDPQLVPLRPVAVLAALEAGRPDLARELVGRWGTEVGEDWIADFLIPVWGLVAAGLGVPDPGECYDRLLPYADQLIVAGMGSAGWGSTHLVLAELAGRLGRTAAARDHARAALETHRDLGLTHLEEESRALLARLTG</sequence>
<dbReference type="PROSITE" id="PS51755">
    <property type="entry name" value="OMPR_PHOB"/>
    <property type="match status" value="1"/>
</dbReference>
<dbReference type="InterPro" id="IPR016032">
    <property type="entry name" value="Sig_transdc_resp-reg_C-effctor"/>
</dbReference>
<dbReference type="Gene3D" id="3.40.50.300">
    <property type="entry name" value="P-loop containing nucleotide triphosphate hydrolases"/>
    <property type="match status" value="1"/>
</dbReference>
<dbReference type="InterPro" id="IPR001867">
    <property type="entry name" value="OmpR/PhoB-type_DNA-bd"/>
</dbReference>
<dbReference type="InterPro" id="IPR036388">
    <property type="entry name" value="WH-like_DNA-bd_sf"/>
</dbReference>
<dbReference type="Pfam" id="PF00486">
    <property type="entry name" value="Trans_reg_C"/>
    <property type="match status" value="1"/>
</dbReference>
<dbReference type="InterPro" id="IPR041664">
    <property type="entry name" value="AAA_16"/>
</dbReference>
<organism evidence="7 8">
    <name type="scientific">Streptosporangium brasiliense</name>
    <dbReference type="NCBI Taxonomy" id="47480"/>
    <lineage>
        <taxon>Bacteria</taxon>
        <taxon>Bacillati</taxon>
        <taxon>Actinomycetota</taxon>
        <taxon>Actinomycetes</taxon>
        <taxon>Streptosporangiales</taxon>
        <taxon>Streptosporangiaceae</taxon>
        <taxon>Streptosporangium</taxon>
    </lineage>
</organism>
<evidence type="ECO:0000313" key="7">
    <source>
        <dbReference type="EMBL" id="MDP9863943.1"/>
    </source>
</evidence>
<keyword evidence="4" id="KW-0804">Transcription</keyword>
<evidence type="ECO:0000256" key="4">
    <source>
        <dbReference type="ARBA" id="ARBA00023163"/>
    </source>
</evidence>
<feature type="domain" description="OmpR/PhoB-type" evidence="6">
    <location>
        <begin position="1"/>
        <end position="102"/>
    </location>
</feature>
<dbReference type="InterPro" id="IPR027417">
    <property type="entry name" value="P-loop_NTPase"/>
</dbReference>
<dbReference type="EMBL" id="JAUSRB010000002">
    <property type="protein sequence ID" value="MDP9863943.1"/>
    <property type="molecule type" value="Genomic_DNA"/>
</dbReference>
<evidence type="ECO:0000256" key="1">
    <source>
        <dbReference type="ARBA" id="ARBA00005820"/>
    </source>
</evidence>
<evidence type="ECO:0000313" key="8">
    <source>
        <dbReference type="Proteomes" id="UP001230426"/>
    </source>
</evidence>
<dbReference type="RefSeq" id="WP_306861261.1">
    <property type="nucleotide sequence ID" value="NZ_JAUSRB010000002.1"/>
</dbReference>
<evidence type="ECO:0000256" key="5">
    <source>
        <dbReference type="PROSITE-ProRule" id="PRU01091"/>
    </source>
</evidence>
<dbReference type="CDD" id="cd00383">
    <property type="entry name" value="trans_reg_C"/>
    <property type="match status" value="1"/>
</dbReference>
<dbReference type="SMART" id="SM01043">
    <property type="entry name" value="BTAD"/>
    <property type="match status" value="1"/>
</dbReference>
<dbReference type="SUPFAM" id="SSF48452">
    <property type="entry name" value="TPR-like"/>
    <property type="match status" value="1"/>
</dbReference>
<dbReference type="PANTHER" id="PTHR35807">
    <property type="entry name" value="TRANSCRIPTIONAL REGULATOR REDD-RELATED"/>
    <property type="match status" value="1"/>
</dbReference>
<gene>
    <name evidence="7" type="ORF">J2S55_003209</name>
</gene>
<dbReference type="Gene3D" id="1.10.10.10">
    <property type="entry name" value="Winged helix-like DNA-binding domain superfamily/Winged helix DNA-binding domain"/>
    <property type="match status" value="1"/>
</dbReference>
<dbReference type="Pfam" id="PF13191">
    <property type="entry name" value="AAA_16"/>
    <property type="match status" value="1"/>
</dbReference>
<dbReference type="InterPro" id="IPR011990">
    <property type="entry name" value="TPR-like_helical_dom_sf"/>
</dbReference>
<dbReference type="CDD" id="cd15831">
    <property type="entry name" value="BTAD"/>
    <property type="match status" value="1"/>
</dbReference>
<dbReference type="SUPFAM" id="SSF46894">
    <property type="entry name" value="C-terminal effector domain of the bipartite response regulators"/>
    <property type="match status" value="1"/>
</dbReference>
<dbReference type="PANTHER" id="PTHR35807:SF1">
    <property type="entry name" value="TRANSCRIPTIONAL REGULATOR REDD"/>
    <property type="match status" value="1"/>
</dbReference>
<dbReference type="Gene3D" id="1.25.40.10">
    <property type="entry name" value="Tetratricopeptide repeat domain"/>
    <property type="match status" value="2"/>
</dbReference>
<dbReference type="InterPro" id="IPR051677">
    <property type="entry name" value="AfsR-DnrI-RedD_regulator"/>
</dbReference>
<name>A0ABT9R3X2_9ACTN</name>
<evidence type="ECO:0000259" key="6">
    <source>
        <dbReference type="PROSITE" id="PS51755"/>
    </source>
</evidence>